<dbReference type="GO" id="GO:0005886">
    <property type="term" value="C:plasma membrane"/>
    <property type="evidence" value="ECO:0007669"/>
    <property type="project" value="UniProtKB-SubCell"/>
</dbReference>
<evidence type="ECO:0000256" key="6">
    <source>
        <dbReference type="SAM" id="Phobius"/>
    </source>
</evidence>
<feature type="transmembrane region" description="Helical" evidence="6">
    <location>
        <begin position="175"/>
        <end position="198"/>
    </location>
</feature>
<evidence type="ECO:0000313" key="7">
    <source>
        <dbReference type="EMBL" id="ORA61138.1"/>
    </source>
</evidence>
<evidence type="ECO:0000256" key="1">
    <source>
        <dbReference type="ARBA" id="ARBA00004651"/>
    </source>
</evidence>
<gene>
    <name evidence="7" type="ORF">BST23_22020</name>
</gene>
<keyword evidence="4 6" id="KW-1133">Transmembrane helix</keyword>
<dbReference type="InterPro" id="IPR019108">
    <property type="entry name" value="Caa3_assmbl_CtaG-rel"/>
</dbReference>
<dbReference type="STRING" id="81858.BST23_22020"/>
<dbReference type="EMBL" id="MVHP01000033">
    <property type="protein sequence ID" value="ORA61138.1"/>
    <property type="molecule type" value="Genomic_DNA"/>
</dbReference>
<organism evidence="7 8">
    <name type="scientific">Mycolicibacterium elephantis</name>
    <dbReference type="NCBI Taxonomy" id="81858"/>
    <lineage>
        <taxon>Bacteria</taxon>
        <taxon>Bacillati</taxon>
        <taxon>Actinomycetota</taxon>
        <taxon>Actinomycetes</taxon>
        <taxon>Mycobacteriales</taxon>
        <taxon>Mycobacteriaceae</taxon>
        <taxon>Mycolicibacterium</taxon>
    </lineage>
</organism>
<evidence type="ECO:0000256" key="5">
    <source>
        <dbReference type="ARBA" id="ARBA00023136"/>
    </source>
</evidence>
<keyword evidence="2" id="KW-1003">Cell membrane</keyword>
<feature type="transmembrane region" description="Helical" evidence="6">
    <location>
        <begin position="248"/>
        <end position="266"/>
    </location>
</feature>
<evidence type="ECO:0000256" key="4">
    <source>
        <dbReference type="ARBA" id="ARBA00022989"/>
    </source>
</evidence>
<evidence type="ECO:0000256" key="3">
    <source>
        <dbReference type="ARBA" id="ARBA00022692"/>
    </source>
</evidence>
<keyword evidence="3 6" id="KW-0812">Transmembrane</keyword>
<feature type="transmembrane region" description="Helical" evidence="6">
    <location>
        <begin position="146"/>
        <end position="163"/>
    </location>
</feature>
<feature type="transmembrane region" description="Helical" evidence="6">
    <location>
        <begin position="53"/>
        <end position="74"/>
    </location>
</feature>
<feature type="transmembrane region" description="Helical" evidence="6">
    <location>
        <begin position="81"/>
        <end position="102"/>
    </location>
</feature>
<evidence type="ECO:0000256" key="2">
    <source>
        <dbReference type="ARBA" id="ARBA00022475"/>
    </source>
</evidence>
<protein>
    <submittedName>
        <fullName evidence="7">Uncharacterized protein</fullName>
    </submittedName>
</protein>
<accession>A0A1X0CLZ0</accession>
<proteinExistence type="predicted"/>
<feature type="transmembrane region" description="Helical" evidence="6">
    <location>
        <begin position="108"/>
        <end position="126"/>
    </location>
</feature>
<keyword evidence="5 6" id="KW-0472">Membrane</keyword>
<comment type="subcellular location">
    <subcellularLocation>
        <location evidence="1">Cell membrane</location>
        <topology evidence="1">Multi-pass membrane protein</topology>
    </subcellularLocation>
</comment>
<dbReference type="Pfam" id="PF09678">
    <property type="entry name" value="Caa3_CtaG"/>
    <property type="match status" value="1"/>
</dbReference>
<feature type="transmembrane region" description="Helical" evidence="6">
    <location>
        <begin position="12"/>
        <end position="33"/>
    </location>
</feature>
<comment type="caution">
    <text evidence="7">The sequence shown here is derived from an EMBL/GenBank/DDBJ whole genome shotgun (WGS) entry which is preliminary data.</text>
</comment>
<name>A0A1X0CLZ0_9MYCO</name>
<dbReference type="Proteomes" id="UP000192772">
    <property type="component" value="Unassembled WGS sequence"/>
</dbReference>
<feature type="transmembrane region" description="Helical" evidence="6">
    <location>
        <begin position="210"/>
        <end position="228"/>
    </location>
</feature>
<reference evidence="7 8" key="1">
    <citation type="submission" date="2017-02" db="EMBL/GenBank/DDBJ databases">
        <title>The new phylogeny of genus Mycobacterium.</title>
        <authorList>
            <person name="Tortoli E."/>
            <person name="Trovato A."/>
            <person name="Cirillo D.M."/>
        </authorList>
    </citation>
    <scope>NUCLEOTIDE SEQUENCE [LARGE SCALE GENOMIC DNA]</scope>
    <source>
        <strain evidence="7 8">FI-09383</strain>
    </source>
</reference>
<evidence type="ECO:0000313" key="8">
    <source>
        <dbReference type="Proteomes" id="UP000192772"/>
    </source>
</evidence>
<sequence>MTGDRTPWPRLWLAAGAEIGVAVVVAVVLFGAAKRTSPGDPHSGMHMNVHASPISLSAAVAVAAAVTAAAFAWWARTRDRIPALLTAGGLVGLAVCEPVRAIALQSHLVGMVVLEALLVAVPLLLISTRRPRPATAPTRSTPWTSLVVVAVVLNSVLLIGLHLPGVHSKAMALPAIPLLLVVLTVGVGTTYWATILLTAGRVTTAVRLRALFIGQEVAAILGLAAVILPSPIMADHTVIGLSGITDQRLGGVVMLITCAAVTLPLARRLQPRQPARHPEARR</sequence>
<dbReference type="AlphaFoldDB" id="A0A1X0CLZ0"/>